<dbReference type="InterPro" id="IPR005829">
    <property type="entry name" value="Sugar_transporter_CS"/>
</dbReference>
<dbReference type="GO" id="GO:0005351">
    <property type="term" value="F:carbohydrate:proton symporter activity"/>
    <property type="evidence" value="ECO:0007669"/>
    <property type="project" value="TreeGrafter"/>
</dbReference>
<evidence type="ECO:0000256" key="7">
    <source>
        <dbReference type="ARBA" id="ARBA00023136"/>
    </source>
</evidence>
<dbReference type="NCBIfam" id="TIGR00879">
    <property type="entry name" value="SP"/>
    <property type="match status" value="1"/>
</dbReference>
<dbReference type="PRINTS" id="PR00171">
    <property type="entry name" value="SUGRTRNSPORT"/>
</dbReference>
<keyword evidence="7 9" id="KW-0472">Membrane</keyword>
<feature type="transmembrane region" description="Helical" evidence="9">
    <location>
        <begin position="443"/>
        <end position="470"/>
    </location>
</feature>
<dbReference type="InterPro" id="IPR050360">
    <property type="entry name" value="MFS_Sugar_Transporters"/>
</dbReference>
<feature type="transmembrane region" description="Helical" evidence="9">
    <location>
        <begin position="133"/>
        <end position="152"/>
    </location>
</feature>
<proteinExistence type="inferred from homology"/>
<dbReference type="Proteomes" id="UP000186136">
    <property type="component" value="Unassembled WGS sequence"/>
</dbReference>
<dbReference type="CDD" id="cd17356">
    <property type="entry name" value="MFS_HXT"/>
    <property type="match status" value="1"/>
</dbReference>
<feature type="transmembrane region" description="Helical" evidence="9">
    <location>
        <begin position="80"/>
        <end position="98"/>
    </location>
</feature>
<feature type="transmembrane region" description="Helical" evidence="9">
    <location>
        <begin position="482"/>
        <end position="505"/>
    </location>
</feature>
<feature type="transmembrane region" description="Helical" evidence="9">
    <location>
        <begin position="377"/>
        <end position="396"/>
    </location>
</feature>
<feature type="domain" description="Major facilitator superfamily (MFS) profile" evidence="10">
    <location>
        <begin position="85"/>
        <end position="535"/>
    </location>
</feature>
<dbReference type="Gene3D" id="1.20.1250.20">
    <property type="entry name" value="MFS general substrate transporter like domains"/>
    <property type="match status" value="1"/>
</dbReference>
<reference evidence="11 12" key="1">
    <citation type="submission" date="2016-08" db="EMBL/GenBank/DDBJ databases">
        <title>Whole genome shotgun sequence of Pichia membranifaciens KS47-1.</title>
        <authorList>
            <person name="Konishi M."/>
            <person name="Ishida M."/>
            <person name="Arakawa T."/>
            <person name="Kato Y."/>
            <person name="Horiuchi J."/>
        </authorList>
    </citation>
    <scope>NUCLEOTIDE SEQUENCE [LARGE SCALE GENOMIC DNA]</scope>
    <source>
        <strain evidence="11 12">KS47-1</strain>
    </source>
</reference>
<keyword evidence="6 9" id="KW-1133">Transmembrane helix</keyword>
<evidence type="ECO:0000256" key="2">
    <source>
        <dbReference type="ARBA" id="ARBA00010992"/>
    </source>
</evidence>
<organism evidence="11 12">
    <name type="scientific">Pichia membranifaciens</name>
    <dbReference type="NCBI Taxonomy" id="4926"/>
    <lineage>
        <taxon>Eukaryota</taxon>
        <taxon>Fungi</taxon>
        <taxon>Dikarya</taxon>
        <taxon>Ascomycota</taxon>
        <taxon>Saccharomycotina</taxon>
        <taxon>Pichiomycetes</taxon>
        <taxon>Pichiales</taxon>
        <taxon>Pichiaceae</taxon>
        <taxon>Pichia</taxon>
    </lineage>
</organism>
<dbReference type="AlphaFoldDB" id="A0A1Q2YI62"/>
<dbReference type="GO" id="GO:0055056">
    <property type="term" value="F:D-glucose transmembrane transporter activity"/>
    <property type="evidence" value="ECO:0007669"/>
    <property type="project" value="UniProtKB-ARBA"/>
</dbReference>
<comment type="subcellular location">
    <subcellularLocation>
        <location evidence="1">Membrane</location>
        <topology evidence="1">Multi-pass membrane protein</topology>
    </subcellularLocation>
</comment>
<dbReference type="EMBL" id="BDGI01000105">
    <property type="protein sequence ID" value="GAV29205.1"/>
    <property type="molecule type" value="Genomic_DNA"/>
</dbReference>
<dbReference type="InterPro" id="IPR020846">
    <property type="entry name" value="MFS_dom"/>
</dbReference>
<keyword evidence="5 9" id="KW-0812">Transmembrane</keyword>
<accession>A0A1Q2YI62</accession>
<evidence type="ECO:0000256" key="5">
    <source>
        <dbReference type="ARBA" id="ARBA00022692"/>
    </source>
</evidence>
<feature type="transmembrane region" description="Helical" evidence="9">
    <location>
        <begin position="164"/>
        <end position="185"/>
    </location>
</feature>
<evidence type="ECO:0000313" key="11">
    <source>
        <dbReference type="EMBL" id="GAV29205.1"/>
    </source>
</evidence>
<dbReference type="InterPro" id="IPR036259">
    <property type="entry name" value="MFS_trans_sf"/>
</dbReference>
<feature type="transmembrane region" description="Helical" evidence="9">
    <location>
        <begin position="339"/>
        <end position="357"/>
    </location>
</feature>
<dbReference type="GO" id="GO:0005886">
    <property type="term" value="C:plasma membrane"/>
    <property type="evidence" value="ECO:0007669"/>
    <property type="project" value="TreeGrafter"/>
</dbReference>
<keyword evidence="4" id="KW-0762">Sugar transport</keyword>
<dbReference type="PROSITE" id="PS50850">
    <property type="entry name" value="MFS"/>
    <property type="match status" value="1"/>
</dbReference>
<feature type="transmembrane region" description="Helical" evidence="9">
    <location>
        <begin position="253"/>
        <end position="274"/>
    </location>
</feature>
<dbReference type="PROSITE" id="PS00217">
    <property type="entry name" value="SUGAR_TRANSPORT_2"/>
    <property type="match status" value="1"/>
</dbReference>
<evidence type="ECO:0000256" key="9">
    <source>
        <dbReference type="SAM" id="Phobius"/>
    </source>
</evidence>
<dbReference type="SUPFAM" id="SSF103473">
    <property type="entry name" value="MFS general substrate transporter"/>
    <property type="match status" value="1"/>
</dbReference>
<protein>
    <recommendedName>
        <fullName evidence="10">Major facilitator superfamily (MFS) profile domain-containing protein</fullName>
    </recommendedName>
</protein>
<dbReference type="FunFam" id="1.20.1250.20:FF:000044">
    <property type="entry name" value="Hexose transporter Hxt3p"/>
    <property type="match status" value="1"/>
</dbReference>
<dbReference type="InterPro" id="IPR005828">
    <property type="entry name" value="MFS_sugar_transport-like"/>
</dbReference>
<dbReference type="Pfam" id="PF00083">
    <property type="entry name" value="Sugar_tr"/>
    <property type="match status" value="1"/>
</dbReference>
<keyword evidence="3 8" id="KW-0813">Transport</keyword>
<sequence length="593" mass="65471">MKRISQVDTFADSISSLEGSKVSETFLDALGAVETPQSSSPTLTCHSSNRTFETSSIQPSTGDEELAVNLNMHKLFSKHLVVGLLCLMVAFGGFVFGWDTGTISGFVQMPNFKQNFGEWNVKDNSFEFTNTRVGLIISIFNIGCAVGGITLAKLGDVFGRKIGLMAVMIIYIVGIIVQISSFHWIQFMIGRIISGLSVGAVSVLSPMFIAETSPSEIRGIMVSCYQLMITLGILLGYITTFSTVHSYEDTRQWRIPLGLCFAWAVAMIGGMLFLPESARYLIEKGHLEKARLSIAKINNMDPYDELVLKEIETFTLAIAEQHEAGHASWLELLTGKPHIFVRLIIGIALQSFQQLTGNNYFFYYGTSIFKSVGLQDSFVTSIILGTVNFGSTFVALYSIGKVGRRPNLLYGSVCMAACLLTFSVIGSTILYPNGFEQPTDKQAGGAMIFLTCMFIFTFATTWAPGVFVVVSETYPLRIRSKGMAIATAANWLWGFLIAFFTPFIISHIRFAYGFVFFGCTVAAAIFVYLMVPETGGLSLEQVDVLYKHYKPGQAQNTRDEAEESVRVEKLNSLPPFPYPFEEKISMMAPNYNV</sequence>
<evidence type="ECO:0000256" key="1">
    <source>
        <dbReference type="ARBA" id="ARBA00004141"/>
    </source>
</evidence>
<evidence type="ECO:0000256" key="8">
    <source>
        <dbReference type="RuleBase" id="RU003346"/>
    </source>
</evidence>
<dbReference type="PANTHER" id="PTHR48022">
    <property type="entry name" value="PLASTIDIC GLUCOSE TRANSPORTER 4"/>
    <property type="match status" value="1"/>
</dbReference>
<comment type="caution">
    <text evidence="11">The sequence shown here is derived from an EMBL/GenBank/DDBJ whole genome shotgun (WGS) entry which is preliminary data.</text>
</comment>
<evidence type="ECO:0000259" key="10">
    <source>
        <dbReference type="PROSITE" id="PS50850"/>
    </source>
</evidence>
<feature type="transmembrane region" description="Helical" evidence="9">
    <location>
        <begin position="191"/>
        <end position="210"/>
    </location>
</feature>
<evidence type="ECO:0000256" key="4">
    <source>
        <dbReference type="ARBA" id="ARBA00022597"/>
    </source>
</evidence>
<dbReference type="OrthoDB" id="5141738at2759"/>
<comment type="similarity">
    <text evidence="2 8">Belongs to the major facilitator superfamily. Sugar transporter (TC 2.A.1.1) family.</text>
</comment>
<name>A0A1Q2YI62_9ASCO</name>
<feature type="transmembrane region" description="Helical" evidence="9">
    <location>
        <begin position="408"/>
        <end position="431"/>
    </location>
</feature>
<gene>
    <name evidence="11" type="ORF">PMKS-002687</name>
</gene>
<keyword evidence="12" id="KW-1185">Reference proteome</keyword>
<feature type="transmembrane region" description="Helical" evidence="9">
    <location>
        <begin position="511"/>
        <end position="531"/>
    </location>
</feature>
<dbReference type="InterPro" id="IPR003663">
    <property type="entry name" value="Sugar/inositol_transpt"/>
</dbReference>
<dbReference type="PANTHER" id="PTHR48022:SF50">
    <property type="entry name" value="HEXOSE TRANSPORTER HXT14"/>
    <property type="match status" value="1"/>
</dbReference>
<evidence type="ECO:0000313" key="12">
    <source>
        <dbReference type="Proteomes" id="UP000186136"/>
    </source>
</evidence>
<evidence type="ECO:0000256" key="3">
    <source>
        <dbReference type="ARBA" id="ARBA00022448"/>
    </source>
</evidence>
<evidence type="ECO:0000256" key="6">
    <source>
        <dbReference type="ARBA" id="ARBA00022989"/>
    </source>
</evidence>
<feature type="transmembrane region" description="Helical" evidence="9">
    <location>
        <begin position="222"/>
        <end position="241"/>
    </location>
</feature>